<reference evidence="10 11" key="1">
    <citation type="journal article" date="2015" name="Stand. Genomic Sci.">
        <title>Genomic Encyclopedia of Bacterial and Archaeal Type Strains, Phase III: the genomes of soil and plant-associated and newly described type strains.</title>
        <authorList>
            <person name="Whitman W.B."/>
            <person name="Woyke T."/>
            <person name="Klenk H.P."/>
            <person name="Zhou Y."/>
            <person name="Lilburn T.G."/>
            <person name="Beck B.J."/>
            <person name="De Vos P."/>
            <person name="Vandamme P."/>
            <person name="Eisen J.A."/>
            <person name="Garrity G."/>
            <person name="Hugenholtz P."/>
            <person name="Kyrpides N.C."/>
        </authorList>
    </citation>
    <scope>NUCLEOTIDE SEQUENCE [LARGE SCALE GENOMIC DNA]</scope>
    <source>
        <strain evidence="10 11">VKM Ac-2538</strain>
    </source>
</reference>
<dbReference type="PANTHER" id="PTHR11733:SF167">
    <property type="entry name" value="FI17812P1-RELATED"/>
    <property type="match status" value="1"/>
</dbReference>
<dbReference type="PRINTS" id="PR00786">
    <property type="entry name" value="NEPRILYSIN"/>
</dbReference>
<dbReference type="PANTHER" id="PTHR11733">
    <property type="entry name" value="ZINC METALLOPROTEASE FAMILY M13 NEPRILYSIN-RELATED"/>
    <property type="match status" value="1"/>
</dbReference>
<sequence>MTAGIDISDLSTTVRPQDDLYRYANGPWLERTEIPADKAIYGAFHALLDTAEKNVRGIVEQTAADRHPEGTEARKIGDLYTSFMDEDTIERLGAGPIADQLELVASIKDLGGLVAALGALELQGVPGIFYYGVDIDAKKSDEYIVYMTQGGLSLPDESYYREDNFADVRTAYVAHLARMLDLAGLADATAAADRILALETRLAGGHWDRVRNRDVSATYNKVDRAGLEALTPGVDWSVWLTNAGVPESAFEQLVVRQPDYLTAAAEVLREVELEHWREWLSWRVVRNAAPLMSGAFVDENFSFYGKTLTGAPELRERWKRGVDVVENALGEAVGQLYVGEHFPPIAKARMVELVANLVEAYRQRIDALDWMGPETRQQALDKLGAFTPKIGYPDKWKDYSGLDVQADDLVGNVRRSVAVETARDLAKLGQPIDRTEWLMTPQTVNAYYNPRMNEIVFPAAILQPPFFDLEADDAVNYGAIGAVIGHEIGHGFDDQGSKYDGAGNLNDWWTDADRAAFEERTARLVAQYNALESTDAPGNKVNGELTLGENIGDLGGLSIGYVAYELSLDGGESPAPVDGLTAAQRFFLAWALGWSTKAREAEAIRRLAIDPHSPPEFRCNAVVRNIDAFHTAFGVSEDDDMWLSPKDRVKIW</sequence>
<feature type="domain" description="Peptidase M13 C-terminal" evidence="8">
    <location>
        <begin position="445"/>
        <end position="649"/>
    </location>
</feature>
<dbReference type="InterPro" id="IPR008753">
    <property type="entry name" value="Peptidase_M13_N"/>
</dbReference>
<protein>
    <submittedName>
        <fullName evidence="10">Endopeptidase</fullName>
    </submittedName>
</protein>
<dbReference type="InterPro" id="IPR024079">
    <property type="entry name" value="MetalloPept_cat_dom_sf"/>
</dbReference>
<name>A0ABY2BWI0_9ACTN</name>
<comment type="caution">
    <text evidence="10">The sequence shown here is derived from an EMBL/GenBank/DDBJ whole genome shotgun (WGS) entry which is preliminary data.</text>
</comment>
<dbReference type="Pfam" id="PF05649">
    <property type="entry name" value="Peptidase_M13_N"/>
    <property type="match status" value="1"/>
</dbReference>
<evidence type="ECO:0000259" key="9">
    <source>
        <dbReference type="Pfam" id="PF05649"/>
    </source>
</evidence>
<evidence type="ECO:0000256" key="7">
    <source>
        <dbReference type="ARBA" id="ARBA00023049"/>
    </source>
</evidence>
<evidence type="ECO:0000313" key="11">
    <source>
        <dbReference type="Proteomes" id="UP000295818"/>
    </source>
</evidence>
<proteinExistence type="inferred from homology"/>
<comment type="cofactor">
    <cofactor evidence="1">
        <name>Zn(2+)</name>
        <dbReference type="ChEBI" id="CHEBI:29105"/>
    </cofactor>
</comment>
<evidence type="ECO:0000259" key="8">
    <source>
        <dbReference type="Pfam" id="PF01431"/>
    </source>
</evidence>
<dbReference type="Gene3D" id="3.40.390.10">
    <property type="entry name" value="Collagenase (Catalytic Domain)"/>
    <property type="match status" value="1"/>
</dbReference>
<dbReference type="Gene3D" id="1.10.1380.10">
    <property type="entry name" value="Neutral endopeptidase , domain2"/>
    <property type="match status" value="1"/>
</dbReference>
<evidence type="ECO:0000256" key="5">
    <source>
        <dbReference type="ARBA" id="ARBA00022801"/>
    </source>
</evidence>
<organism evidence="10 11">
    <name type="scientific">Kribbella orskensis</name>
    <dbReference type="NCBI Taxonomy" id="2512216"/>
    <lineage>
        <taxon>Bacteria</taxon>
        <taxon>Bacillati</taxon>
        <taxon>Actinomycetota</taxon>
        <taxon>Actinomycetes</taxon>
        <taxon>Propionibacteriales</taxon>
        <taxon>Kribbellaceae</taxon>
        <taxon>Kribbella</taxon>
    </lineage>
</organism>
<evidence type="ECO:0000256" key="2">
    <source>
        <dbReference type="ARBA" id="ARBA00007357"/>
    </source>
</evidence>
<keyword evidence="6" id="KW-0862">Zinc</keyword>
<keyword evidence="3" id="KW-0645">Protease</keyword>
<dbReference type="RefSeq" id="WP_132333248.1">
    <property type="nucleotide sequence ID" value="NZ_SLWM01000001.1"/>
</dbReference>
<dbReference type="SUPFAM" id="SSF55486">
    <property type="entry name" value="Metalloproteases ('zincins'), catalytic domain"/>
    <property type="match status" value="1"/>
</dbReference>
<dbReference type="CDD" id="cd08662">
    <property type="entry name" value="M13"/>
    <property type="match status" value="1"/>
</dbReference>
<keyword evidence="4" id="KW-0479">Metal-binding</keyword>
<evidence type="ECO:0000313" key="10">
    <source>
        <dbReference type="EMBL" id="TCO32291.1"/>
    </source>
</evidence>
<dbReference type="Proteomes" id="UP000295818">
    <property type="component" value="Unassembled WGS sequence"/>
</dbReference>
<dbReference type="InterPro" id="IPR042089">
    <property type="entry name" value="Peptidase_M13_dom_2"/>
</dbReference>
<evidence type="ECO:0000256" key="3">
    <source>
        <dbReference type="ARBA" id="ARBA00022670"/>
    </source>
</evidence>
<feature type="domain" description="Peptidase M13 N-terminal" evidence="9">
    <location>
        <begin position="16"/>
        <end position="393"/>
    </location>
</feature>
<dbReference type="Pfam" id="PF01431">
    <property type="entry name" value="Peptidase_M13"/>
    <property type="match status" value="1"/>
</dbReference>
<keyword evidence="5" id="KW-0378">Hydrolase</keyword>
<gene>
    <name evidence="10" type="ORF">EV644_101935</name>
</gene>
<dbReference type="InterPro" id="IPR018497">
    <property type="entry name" value="Peptidase_M13_C"/>
</dbReference>
<accession>A0ABY2BWI0</accession>
<dbReference type="InterPro" id="IPR000718">
    <property type="entry name" value="Peptidase_M13"/>
</dbReference>
<comment type="similarity">
    <text evidence="2">Belongs to the peptidase M13 family.</text>
</comment>
<dbReference type="PROSITE" id="PS51885">
    <property type="entry name" value="NEPRILYSIN"/>
    <property type="match status" value="1"/>
</dbReference>
<dbReference type="EMBL" id="SLWM01000001">
    <property type="protein sequence ID" value="TCO32291.1"/>
    <property type="molecule type" value="Genomic_DNA"/>
</dbReference>
<keyword evidence="11" id="KW-1185">Reference proteome</keyword>
<keyword evidence="7" id="KW-0482">Metalloprotease</keyword>
<evidence type="ECO:0000256" key="6">
    <source>
        <dbReference type="ARBA" id="ARBA00022833"/>
    </source>
</evidence>
<evidence type="ECO:0000256" key="4">
    <source>
        <dbReference type="ARBA" id="ARBA00022723"/>
    </source>
</evidence>
<evidence type="ECO:0000256" key="1">
    <source>
        <dbReference type="ARBA" id="ARBA00001947"/>
    </source>
</evidence>